<dbReference type="Proteomes" id="UP000762676">
    <property type="component" value="Unassembled WGS sequence"/>
</dbReference>
<dbReference type="EMBL" id="BMAT01011802">
    <property type="protein sequence ID" value="GFR79414.1"/>
    <property type="molecule type" value="Genomic_DNA"/>
</dbReference>
<evidence type="ECO:0000313" key="3">
    <source>
        <dbReference type="Proteomes" id="UP000762676"/>
    </source>
</evidence>
<organism evidence="2 3">
    <name type="scientific">Elysia marginata</name>
    <dbReference type="NCBI Taxonomy" id="1093978"/>
    <lineage>
        <taxon>Eukaryota</taxon>
        <taxon>Metazoa</taxon>
        <taxon>Spiralia</taxon>
        <taxon>Lophotrochozoa</taxon>
        <taxon>Mollusca</taxon>
        <taxon>Gastropoda</taxon>
        <taxon>Heterobranchia</taxon>
        <taxon>Euthyneura</taxon>
        <taxon>Panpulmonata</taxon>
        <taxon>Sacoglossa</taxon>
        <taxon>Placobranchoidea</taxon>
        <taxon>Plakobranchidae</taxon>
        <taxon>Elysia</taxon>
    </lineage>
</organism>
<evidence type="ECO:0000256" key="1">
    <source>
        <dbReference type="SAM" id="MobiDB-lite"/>
    </source>
</evidence>
<name>A0AAV4G1Y0_9GAST</name>
<comment type="caution">
    <text evidence="2">The sequence shown here is derived from an EMBL/GenBank/DDBJ whole genome shotgun (WGS) entry which is preliminary data.</text>
</comment>
<gene>
    <name evidence="2" type="ORF">ElyMa_005874300</name>
</gene>
<accession>A0AAV4G1Y0</accession>
<keyword evidence="3" id="KW-1185">Reference proteome</keyword>
<reference evidence="2 3" key="1">
    <citation type="journal article" date="2021" name="Elife">
        <title>Chloroplast acquisition without the gene transfer in kleptoplastic sea slugs, Plakobranchus ocellatus.</title>
        <authorList>
            <person name="Maeda T."/>
            <person name="Takahashi S."/>
            <person name="Yoshida T."/>
            <person name="Shimamura S."/>
            <person name="Takaki Y."/>
            <person name="Nagai Y."/>
            <person name="Toyoda A."/>
            <person name="Suzuki Y."/>
            <person name="Arimoto A."/>
            <person name="Ishii H."/>
            <person name="Satoh N."/>
            <person name="Nishiyama T."/>
            <person name="Hasebe M."/>
            <person name="Maruyama T."/>
            <person name="Minagawa J."/>
            <person name="Obokata J."/>
            <person name="Shigenobu S."/>
        </authorList>
    </citation>
    <scope>NUCLEOTIDE SEQUENCE [LARGE SCALE GENOMIC DNA]</scope>
</reference>
<proteinExistence type="predicted"/>
<dbReference type="AlphaFoldDB" id="A0AAV4G1Y0"/>
<feature type="region of interest" description="Disordered" evidence="1">
    <location>
        <begin position="1"/>
        <end position="26"/>
    </location>
</feature>
<protein>
    <submittedName>
        <fullName evidence="2">Uncharacterized protein</fullName>
    </submittedName>
</protein>
<sequence length="107" mass="11810">MTSPTTPFSELTEEQHFKAHHSSIKQKKIKLNSQVKNKHITSATAQNLAVADHAKTSEPACSICSQPAAGASDQHKHSMWMSTILAKAHHWVLARSVLETPLTSWTK</sequence>
<evidence type="ECO:0000313" key="2">
    <source>
        <dbReference type="EMBL" id="GFR79414.1"/>
    </source>
</evidence>